<evidence type="ECO:0000313" key="2">
    <source>
        <dbReference type="EMBL" id="AJF98320.1"/>
    </source>
</evidence>
<protein>
    <submittedName>
        <fullName evidence="2">Uncharacterized protein</fullName>
    </submittedName>
</protein>
<dbReference type="Proteomes" id="UP000202511">
    <property type="component" value="Segment"/>
</dbReference>
<evidence type="ECO:0000313" key="3">
    <source>
        <dbReference type="Proteomes" id="UP000202511"/>
    </source>
</evidence>
<feature type="region of interest" description="Disordered" evidence="1">
    <location>
        <begin position="142"/>
        <end position="165"/>
    </location>
</feature>
<dbReference type="GeneID" id="23463237"/>
<sequence length="165" mass="18043">MALADIEMRFSFPLFFGGVFLGATVGTGRKVVGTTAAAARVLCSWATGSERLDARPRRRRKKNTHKAGTPNRPTARDRAAVGHRDPSLKGRVPWAGTRALDHEEKKVALGGSHCVMKTGKQIRQMGPNDFLPRCGMHSFAVAGHGEIPQRTKRQPRPALSHREGQ</sequence>
<feature type="compositionally biased region" description="Basic residues" evidence="1">
    <location>
        <begin position="56"/>
        <end position="65"/>
    </location>
</feature>
<feature type="compositionally biased region" description="Basic and acidic residues" evidence="1">
    <location>
        <begin position="74"/>
        <end position="88"/>
    </location>
</feature>
<dbReference type="RefSeq" id="YP_009120555.1">
    <property type="nucleotide sequence ID" value="NC_026440.1"/>
</dbReference>
<accession>A0A0B5J8Q1</accession>
<feature type="region of interest" description="Disordered" evidence="1">
    <location>
        <begin position="52"/>
        <end position="92"/>
    </location>
</feature>
<name>A0A0B5J8Q1_9VIRU</name>
<organism evidence="2 3">
    <name type="scientific">Pandoravirus inopinatum</name>
    <dbReference type="NCBI Taxonomy" id="1605721"/>
    <lineage>
        <taxon>Viruses</taxon>
        <taxon>Pandoravirus</taxon>
    </lineage>
</organism>
<proteinExistence type="predicted"/>
<evidence type="ECO:0000256" key="1">
    <source>
        <dbReference type="SAM" id="MobiDB-lite"/>
    </source>
</evidence>
<dbReference type="EMBL" id="KP136319">
    <property type="protein sequence ID" value="AJF98320.1"/>
    <property type="molecule type" value="Genomic_DNA"/>
</dbReference>
<dbReference type="KEGG" id="vg:23463237"/>
<reference evidence="2 3" key="1">
    <citation type="journal article" date="2015" name="Parasitol. Res.">
        <title>Viruses in close associations with free-living amoebae.</title>
        <authorList>
            <person name="Scheid P."/>
        </authorList>
    </citation>
    <scope>NUCLEOTIDE SEQUENCE [LARGE SCALE GENOMIC DNA]</scope>
    <source>
        <strain evidence="2">KlaHel</strain>
    </source>
</reference>